<keyword evidence="1" id="KW-0812">Transmembrane</keyword>
<evidence type="ECO:0008006" key="4">
    <source>
        <dbReference type="Google" id="ProtNLM"/>
    </source>
</evidence>
<feature type="transmembrane region" description="Helical" evidence="1">
    <location>
        <begin position="46"/>
        <end position="66"/>
    </location>
</feature>
<proteinExistence type="predicted"/>
<feature type="transmembrane region" description="Helical" evidence="1">
    <location>
        <begin position="167"/>
        <end position="187"/>
    </location>
</feature>
<dbReference type="GeneID" id="26659248"/>
<reference evidence="3" key="1">
    <citation type="journal article" date="2016" name="Environ. Microbiol.">
        <title>The complete genome of a viable archaeum isolated from 123-million-year-old rock salt.</title>
        <authorList>
            <person name="Jaakkola S.T."/>
            <person name="Pfeiffer F."/>
            <person name="Ravantti J.J."/>
            <person name="Guo Q."/>
            <person name="Liu Y."/>
            <person name="Chen X."/>
            <person name="Ma H."/>
            <person name="Yang C."/>
            <person name="Oksanen H.M."/>
            <person name="Bamford D.H."/>
        </authorList>
    </citation>
    <scope>NUCLEOTIDE SEQUENCE</scope>
    <source>
        <strain evidence="3">JI20-1</strain>
    </source>
</reference>
<accession>A0A0U5H4R6</accession>
<dbReference type="Pfam" id="PF24838">
    <property type="entry name" value="8xMP"/>
    <property type="match status" value="1"/>
</dbReference>
<evidence type="ECO:0000256" key="1">
    <source>
        <dbReference type="SAM" id="Phobius"/>
    </source>
</evidence>
<feature type="transmembrane region" description="Helical" evidence="1">
    <location>
        <begin position="72"/>
        <end position="92"/>
    </location>
</feature>
<dbReference type="STRING" id="1407499.HHUB_2614"/>
<evidence type="ECO:0000313" key="3">
    <source>
        <dbReference type="Proteomes" id="UP000066737"/>
    </source>
</evidence>
<gene>
    <name evidence="2" type="ORF">HHUB_2614</name>
</gene>
<dbReference type="KEGG" id="hhb:Hhub_2614"/>
<dbReference type="RefSeq" id="WP_059057046.1">
    <property type="nucleotide sequence ID" value="NZ_CEML01000001.1"/>
</dbReference>
<keyword evidence="1" id="KW-1133">Transmembrane helix</keyword>
<dbReference type="AlphaFoldDB" id="A0A0U5H4R6"/>
<protein>
    <recommendedName>
        <fullName evidence="4">DUF2270 family protein</fullName>
    </recommendedName>
</protein>
<evidence type="ECO:0000313" key="2">
    <source>
        <dbReference type="EMBL" id="CQH57846.1"/>
    </source>
</evidence>
<name>A0A0U5H4R6_9EURY</name>
<dbReference type="Proteomes" id="UP000066737">
    <property type="component" value="Chromosome I"/>
</dbReference>
<dbReference type="InterPro" id="IPR056918">
    <property type="entry name" value="8xMP"/>
</dbReference>
<keyword evidence="1" id="KW-0472">Membrane</keyword>
<dbReference type="OrthoDB" id="351010at2157"/>
<sequence>MSGGGEKSDDPTDDGGVDSDAALEQWKFYGQTTLNVSNRRLRNNRFYLRLLIALLGIAGIGAKLGYFSDVGILIIGAVGLPFCVLWSFHILSYKQLNSGKYRVMWEMAEELPFDPFNMEWTRLKEGQEPHAYIKHTTVEVWWPRVFGYFYGVLVLYGSLSLLNALSYFPYGLAALTALWVVYAIMVLRGKSPSQRYWDYTGE</sequence>
<organism evidence="2 3">
    <name type="scientific">Halobacterium hubeiense</name>
    <dbReference type="NCBI Taxonomy" id="1407499"/>
    <lineage>
        <taxon>Archaea</taxon>
        <taxon>Methanobacteriati</taxon>
        <taxon>Methanobacteriota</taxon>
        <taxon>Stenosarchaea group</taxon>
        <taxon>Halobacteria</taxon>
        <taxon>Halobacteriales</taxon>
        <taxon>Halobacteriaceae</taxon>
        <taxon>Halobacterium</taxon>
    </lineage>
</organism>
<feature type="transmembrane region" description="Helical" evidence="1">
    <location>
        <begin position="141"/>
        <end position="161"/>
    </location>
</feature>
<keyword evidence="3" id="KW-1185">Reference proteome</keyword>
<dbReference type="EMBL" id="LN831302">
    <property type="protein sequence ID" value="CQH57846.1"/>
    <property type="molecule type" value="Genomic_DNA"/>
</dbReference>